<dbReference type="InterPro" id="IPR002023">
    <property type="entry name" value="NuoE-like"/>
</dbReference>
<evidence type="ECO:0000256" key="7">
    <source>
        <dbReference type="ARBA" id="ARBA00031580"/>
    </source>
</evidence>
<dbReference type="Pfam" id="PF01257">
    <property type="entry name" value="2Fe-2S_thioredx"/>
    <property type="match status" value="1"/>
</dbReference>
<dbReference type="CDD" id="cd03064">
    <property type="entry name" value="TRX_Fd_NuoE"/>
    <property type="match status" value="1"/>
</dbReference>
<dbReference type="AlphaFoldDB" id="H8GKY0"/>
<dbReference type="SUPFAM" id="SSF52833">
    <property type="entry name" value="Thioredoxin-like"/>
    <property type="match status" value="1"/>
</dbReference>
<evidence type="ECO:0000256" key="2">
    <source>
        <dbReference type="ARBA" id="ARBA00019898"/>
    </source>
</evidence>
<evidence type="ECO:0000256" key="11">
    <source>
        <dbReference type="PIRSR" id="PIRSR000216-1"/>
    </source>
</evidence>
<dbReference type="PANTHER" id="PTHR10371">
    <property type="entry name" value="NADH DEHYDROGENASE UBIQUINONE FLAVOPROTEIN 2, MITOCHONDRIAL"/>
    <property type="match status" value="1"/>
</dbReference>
<dbReference type="STRING" id="686340.Metal_1519"/>
<protein>
    <recommendedName>
        <fullName evidence="2">NADH-quinone oxidoreductase subunit E</fullName>
    </recommendedName>
    <alternativeName>
        <fullName evidence="7">NADH dehydrogenase I subunit E</fullName>
    </alternativeName>
    <alternativeName>
        <fullName evidence="8">NDH-1 subunit E</fullName>
    </alternativeName>
</protein>
<evidence type="ECO:0000256" key="5">
    <source>
        <dbReference type="ARBA" id="ARBA00023004"/>
    </source>
</evidence>
<dbReference type="FunFam" id="1.10.10.1590:FF:000001">
    <property type="entry name" value="NADH-quinone oxidoreductase subunit E"/>
    <property type="match status" value="1"/>
</dbReference>
<dbReference type="NCBIfam" id="NF005722">
    <property type="entry name" value="PRK07539.1-2"/>
    <property type="match status" value="1"/>
</dbReference>
<evidence type="ECO:0000256" key="3">
    <source>
        <dbReference type="ARBA" id="ARBA00022714"/>
    </source>
</evidence>
<keyword evidence="12" id="KW-0830">Ubiquinone</keyword>
<evidence type="ECO:0000313" key="12">
    <source>
        <dbReference type="EMBL" id="EIC29302.1"/>
    </source>
</evidence>
<sequence>MKAETNTRALSATEIDEINAELPHYEDKSAVSIEALKIVQKHRGWVSDDSLTAIAEYLKISPAQLEGVATFYNLIYRRPVGNTVIHVCDSVSCWMLGGDRLRDKLCRHLNVKLGETSQDGEYTVLPIVCLGACDRAPVAMVNGELRPDLTDNIVRELLGE</sequence>
<accession>H8GKY0</accession>
<keyword evidence="5 11" id="KW-0408">Iron</keyword>
<dbReference type="GO" id="GO:0003954">
    <property type="term" value="F:NADH dehydrogenase activity"/>
    <property type="evidence" value="ECO:0007669"/>
    <property type="project" value="TreeGrafter"/>
</dbReference>
<feature type="binding site" evidence="11">
    <location>
        <position position="133"/>
    </location>
    <ligand>
        <name>[2Fe-2S] cluster</name>
        <dbReference type="ChEBI" id="CHEBI:190135"/>
    </ligand>
</feature>
<evidence type="ECO:0000256" key="10">
    <source>
        <dbReference type="ARBA" id="ARBA00047712"/>
    </source>
</evidence>
<keyword evidence="4 11" id="KW-0479">Metal-binding</keyword>
<dbReference type="Gene3D" id="1.10.10.1590">
    <property type="entry name" value="NADH-quinone oxidoreductase subunit E"/>
    <property type="match status" value="1"/>
</dbReference>
<evidence type="ECO:0000256" key="8">
    <source>
        <dbReference type="ARBA" id="ARBA00032788"/>
    </source>
</evidence>
<dbReference type="PANTHER" id="PTHR10371:SF3">
    <property type="entry name" value="NADH DEHYDROGENASE [UBIQUINONE] FLAVOPROTEIN 2, MITOCHONDRIAL"/>
    <property type="match status" value="1"/>
</dbReference>
<comment type="similarity">
    <text evidence="1">Belongs to the complex I 24 kDa subunit family.</text>
</comment>
<proteinExistence type="inferred from homology"/>
<dbReference type="GO" id="GO:0051537">
    <property type="term" value="F:2 iron, 2 sulfur cluster binding"/>
    <property type="evidence" value="ECO:0007669"/>
    <property type="project" value="UniProtKB-KW"/>
</dbReference>
<evidence type="ECO:0000256" key="6">
    <source>
        <dbReference type="ARBA" id="ARBA00023014"/>
    </source>
</evidence>
<keyword evidence="3 11" id="KW-0001">2Fe-2S</keyword>
<keyword evidence="6 11" id="KW-0411">Iron-sulfur</keyword>
<comment type="cofactor">
    <cofactor evidence="11">
        <name>[2Fe-2S] cluster</name>
        <dbReference type="ChEBI" id="CHEBI:190135"/>
    </cofactor>
    <text evidence="11">Binds 1 [2Fe-2S] cluster.</text>
</comment>
<feature type="binding site" evidence="11">
    <location>
        <position position="88"/>
    </location>
    <ligand>
        <name>[2Fe-2S] cluster</name>
        <dbReference type="ChEBI" id="CHEBI:190135"/>
    </ligand>
</feature>
<dbReference type="InterPro" id="IPR042128">
    <property type="entry name" value="NuoE_dom"/>
</dbReference>
<organism evidence="12 13">
    <name type="scientific">Methylomicrobium album BG8</name>
    <dbReference type="NCBI Taxonomy" id="686340"/>
    <lineage>
        <taxon>Bacteria</taxon>
        <taxon>Pseudomonadati</taxon>
        <taxon>Pseudomonadota</taxon>
        <taxon>Gammaproteobacteria</taxon>
        <taxon>Methylococcales</taxon>
        <taxon>Methylococcaceae</taxon>
        <taxon>Methylomicrobium</taxon>
    </lineage>
</organism>
<comment type="catalytic activity">
    <reaction evidence="10">
        <text>a quinone + NADH + 5 H(+)(in) = a quinol + NAD(+) + 4 H(+)(out)</text>
        <dbReference type="Rhea" id="RHEA:57888"/>
        <dbReference type="ChEBI" id="CHEBI:15378"/>
        <dbReference type="ChEBI" id="CHEBI:24646"/>
        <dbReference type="ChEBI" id="CHEBI:57540"/>
        <dbReference type="ChEBI" id="CHEBI:57945"/>
        <dbReference type="ChEBI" id="CHEBI:132124"/>
    </reaction>
</comment>
<dbReference type="GO" id="GO:0046872">
    <property type="term" value="F:metal ion binding"/>
    <property type="evidence" value="ECO:0007669"/>
    <property type="project" value="UniProtKB-KW"/>
</dbReference>
<comment type="cofactor">
    <cofactor evidence="9">
        <name>[2Fe-2S] cluster</name>
        <dbReference type="ChEBI" id="CHEBI:190135"/>
    </cofactor>
</comment>
<name>H8GKY0_METAL</name>
<dbReference type="InterPro" id="IPR036249">
    <property type="entry name" value="Thioredoxin-like_sf"/>
</dbReference>
<gene>
    <name evidence="12" type="ORF">Metal_1519</name>
</gene>
<keyword evidence="13" id="KW-1185">Reference proteome</keyword>
<dbReference type="Proteomes" id="UP000005090">
    <property type="component" value="Chromosome"/>
</dbReference>
<dbReference type="eggNOG" id="COG1905">
    <property type="taxonomic scope" value="Bacteria"/>
</dbReference>
<feature type="binding site" evidence="11">
    <location>
        <position position="129"/>
    </location>
    <ligand>
        <name>[2Fe-2S] cluster</name>
        <dbReference type="ChEBI" id="CHEBI:190135"/>
    </ligand>
</feature>
<dbReference type="HOGENOM" id="CLU_054362_2_0_6"/>
<evidence type="ECO:0000256" key="9">
    <source>
        <dbReference type="ARBA" id="ARBA00034078"/>
    </source>
</evidence>
<evidence type="ECO:0000256" key="4">
    <source>
        <dbReference type="ARBA" id="ARBA00022723"/>
    </source>
</evidence>
<dbReference type="EMBL" id="CM001475">
    <property type="protein sequence ID" value="EIC29302.1"/>
    <property type="molecule type" value="Genomic_DNA"/>
</dbReference>
<reference evidence="12 13" key="1">
    <citation type="journal article" date="2013" name="Genome Announc.">
        <title>Genome Sequence of the Obligate Gammaproteobacterial Methanotroph Methylomicrobium album Strain BG8.</title>
        <authorList>
            <person name="Kits K.D."/>
            <person name="Kalyuzhnaya M.G."/>
            <person name="Klotz M.G."/>
            <person name="Jetten M.S."/>
            <person name="Op den Camp H.J."/>
            <person name="Vuilleumier S."/>
            <person name="Bringel F."/>
            <person name="Dispirito A.A."/>
            <person name="Murrell J.C."/>
            <person name="Bruce D."/>
            <person name="Cheng J.F."/>
            <person name="Copeland A."/>
            <person name="Goodwin L."/>
            <person name="Hauser L."/>
            <person name="Lajus A."/>
            <person name="Land M.L."/>
            <person name="Lapidus A."/>
            <person name="Lucas S."/>
            <person name="Medigue C."/>
            <person name="Pitluck S."/>
            <person name="Woyke T."/>
            <person name="Zeytun A."/>
            <person name="Stein L.Y."/>
        </authorList>
    </citation>
    <scope>NUCLEOTIDE SEQUENCE [LARGE SCALE GENOMIC DNA]</scope>
    <source>
        <strain evidence="12 13">BG8</strain>
    </source>
</reference>
<dbReference type="InterPro" id="IPR041921">
    <property type="entry name" value="NuoE_N"/>
</dbReference>
<evidence type="ECO:0000313" key="13">
    <source>
        <dbReference type="Proteomes" id="UP000005090"/>
    </source>
</evidence>
<dbReference type="Gene3D" id="3.40.30.10">
    <property type="entry name" value="Glutaredoxin"/>
    <property type="match status" value="1"/>
</dbReference>
<dbReference type="RefSeq" id="WP_005371055.1">
    <property type="nucleotide sequence ID" value="NZ_CM001475.1"/>
</dbReference>
<dbReference type="PIRSF" id="PIRSF000216">
    <property type="entry name" value="NADH_DH_24kDa"/>
    <property type="match status" value="1"/>
</dbReference>
<evidence type="ECO:0000256" key="1">
    <source>
        <dbReference type="ARBA" id="ARBA00010643"/>
    </source>
</evidence>
<feature type="binding site" evidence="11">
    <location>
        <position position="93"/>
    </location>
    <ligand>
        <name>[2Fe-2S] cluster</name>
        <dbReference type="ChEBI" id="CHEBI:190135"/>
    </ligand>
</feature>